<keyword evidence="10 11" id="KW-0472">Membrane</keyword>
<reference evidence="14 15" key="1">
    <citation type="submission" date="2020-02" db="EMBL/GenBank/DDBJ databases">
        <title>Genome sequence of the type strain DSM 27180 of Arthrobacter silviterrae.</title>
        <authorList>
            <person name="Gao J."/>
            <person name="Sun J."/>
        </authorList>
    </citation>
    <scope>NUCLEOTIDE SEQUENCE [LARGE SCALE GENOMIC DNA]</scope>
    <source>
        <strain evidence="14 15">DSM 27180</strain>
    </source>
</reference>
<evidence type="ECO:0000313" key="14">
    <source>
        <dbReference type="EMBL" id="NGN85485.1"/>
    </source>
</evidence>
<dbReference type="SUPFAM" id="SSF47384">
    <property type="entry name" value="Homodimeric domain of signal transducing histidine kinase"/>
    <property type="match status" value="1"/>
</dbReference>
<comment type="subcellular location">
    <subcellularLocation>
        <location evidence="2">Cell membrane</location>
    </subcellularLocation>
</comment>
<evidence type="ECO:0000259" key="12">
    <source>
        <dbReference type="PROSITE" id="PS50109"/>
    </source>
</evidence>
<dbReference type="Pfam" id="PF00512">
    <property type="entry name" value="HisKA"/>
    <property type="match status" value="1"/>
</dbReference>
<dbReference type="Pfam" id="PF02518">
    <property type="entry name" value="HATPase_c"/>
    <property type="match status" value="1"/>
</dbReference>
<evidence type="ECO:0000256" key="2">
    <source>
        <dbReference type="ARBA" id="ARBA00004236"/>
    </source>
</evidence>
<comment type="caution">
    <text evidence="14">The sequence shown here is derived from an EMBL/GenBank/DDBJ whole genome shotgun (WGS) entry which is preliminary data.</text>
</comment>
<evidence type="ECO:0000259" key="13">
    <source>
        <dbReference type="PROSITE" id="PS50885"/>
    </source>
</evidence>
<dbReference type="Gene3D" id="3.30.565.10">
    <property type="entry name" value="Histidine kinase-like ATPase, C-terminal domain"/>
    <property type="match status" value="1"/>
</dbReference>
<dbReference type="SMART" id="SM00304">
    <property type="entry name" value="HAMP"/>
    <property type="match status" value="1"/>
</dbReference>
<dbReference type="CDD" id="cd00082">
    <property type="entry name" value="HisKA"/>
    <property type="match status" value="1"/>
</dbReference>
<keyword evidence="5" id="KW-0808">Transferase</keyword>
<feature type="domain" description="HAMP" evidence="13">
    <location>
        <begin position="198"/>
        <end position="251"/>
    </location>
</feature>
<organism evidence="14 15">
    <name type="scientific">Arthrobacter silviterrae</name>
    <dbReference type="NCBI Taxonomy" id="2026658"/>
    <lineage>
        <taxon>Bacteria</taxon>
        <taxon>Bacillati</taxon>
        <taxon>Actinomycetota</taxon>
        <taxon>Actinomycetes</taxon>
        <taxon>Micrococcales</taxon>
        <taxon>Micrococcaceae</taxon>
        <taxon>Arthrobacter</taxon>
    </lineage>
</organism>
<keyword evidence="7" id="KW-0418">Kinase</keyword>
<dbReference type="PROSITE" id="PS50109">
    <property type="entry name" value="HIS_KIN"/>
    <property type="match status" value="1"/>
</dbReference>
<protein>
    <recommendedName>
        <fullName evidence="3">histidine kinase</fullName>
        <ecNumber evidence="3">2.7.13.3</ecNumber>
    </recommendedName>
</protein>
<dbReference type="Gene3D" id="1.10.287.130">
    <property type="match status" value="1"/>
</dbReference>
<keyword evidence="4" id="KW-0597">Phosphoprotein</keyword>
<dbReference type="PANTHER" id="PTHR45436">
    <property type="entry name" value="SENSOR HISTIDINE KINASE YKOH"/>
    <property type="match status" value="1"/>
</dbReference>
<dbReference type="InterPro" id="IPR003594">
    <property type="entry name" value="HATPase_dom"/>
</dbReference>
<dbReference type="InterPro" id="IPR050428">
    <property type="entry name" value="TCS_sensor_his_kinase"/>
</dbReference>
<dbReference type="PANTHER" id="PTHR45436:SF5">
    <property type="entry name" value="SENSOR HISTIDINE KINASE TRCS"/>
    <property type="match status" value="1"/>
</dbReference>
<dbReference type="SUPFAM" id="SSF55874">
    <property type="entry name" value="ATPase domain of HSP90 chaperone/DNA topoisomerase II/histidine kinase"/>
    <property type="match status" value="1"/>
</dbReference>
<dbReference type="InterPro" id="IPR036890">
    <property type="entry name" value="HATPase_C_sf"/>
</dbReference>
<dbReference type="CDD" id="cd06225">
    <property type="entry name" value="HAMP"/>
    <property type="match status" value="1"/>
</dbReference>
<dbReference type="EMBL" id="JAAKZI010000054">
    <property type="protein sequence ID" value="NGN85485.1"/>
    <property type="molecule type" value="Genomic_DNA"/>
</dbReference>
<dbReference type="Pfam" id="PF00672">
    <property type="entry name" value="HAMP"/>
    <property type="match status" value="1"/>
</dbReference>
<dbReference type="InterPro" id="IPR005467">
    <property type="entry name" value="His_kinase_dom"/>
</dbReference>
<evidence type="ECO:0000256" key="5">
    <source>
        <dbReference type="ARBA" id="ARBA00022679"/>
    </source>
</evidence>
<feature type="transmembrane region" description="Helical" evidence="11">
    <location>
        <begin position="174"/>
        <end position="197"/>
    </location>
</feature>
<keyword evidence="9" id="KW-0902">Two-component regulatory system</keyword>
<dbReference type="PRINTS" id="PR00344">
    <property type="entry name" value="BCTRLSENSOR"/>
</dbReference>
<evidence type="ECO:0000256" key="7">
    <source>
        <dbReference type="ARBA" id="ARBA00022777"/>
    </source>
</evidence>
<feature type="domain" description="Histidine kinase" evidence="12">
    <location>
        <begin position="259"/>
        <end position="468"/>
    </location>
</feature>
<evidence type="ECO:0000256" key="3">
    <source>
        <dbReference type="ARBA" id="ARBA00012438"/>
    </source>
</evidence>
<evidence type="ECO:0000256" key="6">
    <source>
        <dbReference type="ARBA" id="ARBA00022692"/>
    </source>
</evidence>
<keyword evidence="6 11" id="KW-0812">Transmembrane</keyword>
<dbReference type="PROSITE" id="PS50885">
    <property type="entry name" value="HAMP"/>
    <property type="match status" value="1"/>
</dbReference>
<evidence type="ECO:0000256" key="10">
    <source>
        <dbReference type="ARBA" id="ARBA00023136"/>
    </source>
</evidence>
<dbReference type="InterPro" id="IPR003660">
    <property type="entry name" value="HAMP_dom"/>
</dbReference>
<dbReference type="Proteomes" id="UP000479226">
    <property type="component" value="Unassembled WGS sequence"/>
</dbReference>
<dbReference type="SMART" id="SM00388">
    <property type="entry name" value="HisKA"/>
    <property type="match status" value="1"/>
</dbReference>
<dbReference type="SMART" id="SM00387">
    <property type="entry name" value="HATPase_c"/>
    <property type="match status" value="1"/>
</dbReference>
<dbReference type="RefSeq" id="WP_165183695.1">
    <property type="nucleotide sequence ID" value="NZ_JAAKZI010000054.1"/>
</dbReference>
<dbReference type="InterPro" id="IPR036097">
    <property type="entry name" value="HisK_dim/P_sf"/>
</dbReference>
<evidence type="ECO:0000256" key="1">
    <source>
        <dbReference type="ARBA" id="ARBA00000085"/>
    </source>
</evidence>
<keyword evidence="8 11" id="KW-1133">Transmembrane helix</keyword>
<comment type="catalytic activity">
    <reaction evidence="1">
        <text>ATP + protein L-histidine = ADP + protein N-phospho-L-histidine.</text>
        <dbReference type="EC" id="2.7.13.3"/>
    </reaction>
</comment>
<sequence length="473" mass="50359">MTPLRLRPPTSPREGRRVWGVRKRATATAVVVVALALLIGGLLLLVLLQASLISTTQRAASAKASDVVAMITSQDVAEAGQALANTAHSGQYVQIISPGGAVVASSERSTEAKALSELRPGPGQTLSQNVSSLQSIGDSDAFLIVAQGVSTVQGTYTVVVASTVQAQSDTVATVAWFLLGATPLLVIVVGSSVWILVGRSLRQVERIRGQVAGINASRLNERVEVPATNDEIHQLALTMNTMLDRLQASDAEQRRFVSDASHELRSPLATISAGLEIAAADPSGDTWIELEAMLSGETARMRYLVDDLLTLAKANDGGTRTTFQDVDLDDVLDTEIRRLRSLSPHHISATLTPARVSGDAHRLGQVLRNVLDNANRHARSTITITLTTDHDGARVVIDNDGDLVPEAQRGRIFERFVRLDQSRSRESGGSGLGLAIAASIMTAHHGVITTTEAPTGDCRFELRLPLAADNQIP</sequence>
<dbReference type="EC" id="2.7.13.3" evidence="3"/>
<evidence type="ECO:0000256" key="9">
    <source>
        <dbReference type="ARBA" id="ARBA00023012"/>
    </source>
</evidence>
<evidence type="ECO:0000313" key="15">
    <source>
        <dbReference type="Proteomes" id="UP000479226"/>
    </source>
</evidence>
<evidence type="ECO:0000256" key="11">
    <source>
        <dbReference type="SAM" id="Phobius"/>
    </source>
</evidence>
<name>A0ABX0DI70_9MICC</name>
<dbReference type="InterPro" id="IPR003661">
    <property type="entry name" value="HisK_dim/P_dom"/>
</dbReference>
<evidence type="ECO:0000256" key="8">
    <source>
        <dbReference type="ARBA" id="ARBA00022989"/>
    </source>
</evidence>
<keyword evidence="15" id="KW-1185">Reference proteome</keyword>
<feature type="transmembrane region" description="Helical" evidence="11">
    <location>
        <begin position="25"/>
        <end position="48"/>
    </location>
</feature>
<evidence type="ECO:0000256" key="4">
    <source>
        <dbReference type="ARBA" id="ARBA00022553"/>
    </source>
</evidence>
<gene>
    <name evidence="14" type="ORF">G6N77_18765</name>
</gene>
<proteinExistence type="predicted"/>
<accession>A0ABX0DI70</accession>
<dbReference type="InterPro" id="IPR004358">
    <property type="entry name" value="Sig_transdc_His_kin-like_C"/>
</dbReference>